<accession>E1YMN5</accession>
<dbReference type="EMBL" id="FR695879">
    <property type="protein sequence ID" value="CBX31829.1"/>
    <property type="molecule type" value="Genomic_DNA"/>
</dbReference>
<reference evidence="1" key="1">
    <citation type="journal article" date="2011" name="Environ. Microbiol.">
        <title>Genomic insights into the metabolic potential of the polycyclic aromatic hydrocarbon degrading sulfate-reducing Deltaproteobacterium N47.</title>
        <authorList>
            <person name="Bergmann F."/>
            <person name="Selesi D."/>
            <person name="Weinmaier T."/>
            <person name="Tischler P."/>
            <person name="Rattei T."/>
            <person name="Meckenstock R.U."/>
        </authorList>
    </citation>
    <scope>NUCLEOTIDE SEQUENCE</scope>
</reference>
<sequence>MTAESADFRKTKIAVLDFQLQGEGFETKDMGVIVAEWFITALVKAGRFEVIERGLLKKLLDEQKLSMSGIVDASTATQIGKFLGVKTIISGSVMKLQNVIEINARIIDVETASIIAAENVKSSTAVRLQDLVVQMSEKIIKNFPLEGYIVNRTGSRVTIDLGRMAGVKDDMEFSVYKEGKVIKHPKTGAVIDVQRIETGKIKIISIRDKVAEAEILKEESPGSISYGQLVSSILGNLQPVLQSAPSTDRDLQRALSSGRSSNRGDSPNDVISMLKSSSMSDKEKGAKIAAKQYRNDTRILDVVNEELLKSYNSSADDRDFVDAMAWLCNALGASGQSKYISTLETVSNNALNRKLKKYALKNQRRLR</sequence>
<evidence type="ECO:0008006" key="2">
    <source>
        <dbReference type="Google" id="ProtNLM"/>
    </source>
</evidence>
<dbReference type="Gene3D" id="2.40.10.410">
    <property type="entry name" value="FlgT, C-terminal domain"/>
    <property type="match status" value="1"/>
</dbReference>
<dbReference type="Pfam" id="PF03783">
    <property type="entry name" value="CsgG"/>
    <property type="match status" value="1"/>
</dbReference>
<gene>
    <name evidence="1" type="ORF">N47_N26540</name>
</gene>
<dbReference type="Gene3D" id="3.40.50.10610">
    <property type="entry name" value="ABC-type transport auxiliary lipoprotein component"/>
    <property type="match status" value="1"/>
</dbReference>
<proteinExistence type="predicted"/>
<dbReference type="InterPro" id="IPR005534">
    <property type="entry name" value="Curli_assmbl/transp-comp_CsgG"/>
</dbReference>
<name>E1YMN5_9BACT</name>
<organism evidence="1">
    <name type="scientific">uncultured Desulfobacterium sp</name>
    <dbReference type="NCBI Taxonomy" id="201089"/>
    <lineage>
        <taxon>Bacteria</taxon>
        <taxon>Pseudomonadati</taxon>
        <taxon>Thermodesulfobacteriota</taxon>
        <taxon>Desulfobacteria</taxon>
        <taxon>Desulfobacterales</taxon>
        <taxon>Desulfobacteriaceae</taxon>
        <taxon>Desulfobacterium</taxon>
        <taxon>environmental samples</taxon>
    </lineage>
</organism>
<evidence type="ECO:0000313" key="1">
    <source>
        <dbReference type="EMBL" id="CBX31829.1"/>
    </source>
</evidence>
<dbReference type="GO" id="GO:0030288">
    <property type="term" value="C:outer membrane-bounded periplasmic space"/>
    <property type="evidence" value="ECO:0007669"/>
    <property type="project" value="InterPro"/>
</dbReference>
<dbReference type="InterPro" id="IPR038165">
    <property type="entry name" value="FlgT_C_sf"/>
</dbReference>
<protein>
    <recommendedName>
        <fullName evidence="2">Flagellar assembly protein T C-terminal domain-containing protein</fullName>
    </recommendedName>
</protein>
<dbReference type="AlphaFoldDB" id="E1YMN5"/>